<proteinExistence type="inferred from homology"/>
<evidence type="ECO:0000256" key="6">
    <source>
        <dbReference type="ARBA" id="ARBA00022679"/>
    </source>
</evidence>
<evidence type="ECO:0000256" key="11">
    <source>
        <dbReference type="ARBA" id="ARBA00049348"/>
    </source>
</evidence>
<evidence type="ECO:0000256" key="1">
    <source>
        <dbReference type="ARBA" id="ARBA00001286"/>
    </source>
</evidence>
<evidence type="ECO:0000256" key="2">
    <source>
        <dbReference type="ARBA" id="ARBA00008711"/>
    </source>
</evidence>
<dbReference type="PANTHER" id="PTHR10815">
    <property type="entry name" value="METHYLATED-DNA--PROTEIN-CYSTEINE METHYLTRANSFERASE"/>
    <property type="match status" value="1"/>
</dbReference>
<keyword evidence="8" id="KW-0234">DNA repair</keyword>
<reference evidence="14" key="2">
    <citation type="submission" date="2022-10" db="EMBL/GenBank/DDBJ databases">
        <authorList>
            <consortium name="ENA_rothamsted_submissions"/>
            <consortium name="culmorum"/>
            <person name="King R."/>
        </authorList>
    </citation>
    <scope>NUCLEOTIDE SEQUENCE</scope>
</reference>
<evidence type="ECO:0000256" key="9">
    <source>
        <dbReference type="ARBA" id="ARBA00030795"/>
    </source>
</evidence>
<evidence type="ECO:0000256" key="3">
    <source>
        <dbReference type="ARBA" id="ARBA00011918"/>
    </source>
</evidence>
<dbReference type="Gene3D" id="1.10.10.10">
    <property type="entry name" value="Winged helix-like DNA-binding domain superfamily/Winged helix DNA-binding domain"/>
    <property type="match status" value="1"/>
</dbReference>
<gene>
    <name evidence="14" type="ORF">PHAECO_LOCUS2497</name>
</gene>
<dbReference type="NCBIfam" id="TIGR00589">
    <property type="entry name" value="ogt"/>
    <property type="match status" value="1"/>
</dbReference>
<evidence type="ECO:0000256" key="10">
    <source>
        <dbReference type="ARBA" id="ARBA00031621"/>
    </source>
</evidence>
<evidence type="ECO:0000256" key="8">
    <source>
        <dbReference type="ARBA" id="ARBA00023204"/>
    </source>
</evidence>
<dbReference type="InterPro" id="IPR036631">
    <property type="entry name" value="MGMT_N_sf"/>
</dbReference>
<dbReference type="EMBL" id="OU896717">
    <property type="protein sequence ID" value="CAH1118489.1"/>
    <property type="molecule type" value="Genomic_DNA"/>
</dbReference>
<evidence type="ECO:0000256" key="7">
    <source>
        <dbReference type="ARBA" id="ARBA00022763"/>
    </source>
</evidence>
<evidence type="ECO:0000256" key="12">
    <source>
        <dbReference type="SAM" id="MobiDB-lite"/>
    </source>
</evidence>
<keyword evidence="7" id="KW-0227">DNA damage</keyword>
<dbReference type="Gene3D" id="3.30.160.70">
    <property type="entry name" value="Methylated DNA-protein cysteine methyltransferase domain"/>
    <property type="match status" value="1"/>
</dbReference>
<dbReference type="GO" id="GO:0032259">
    <property type="term" value="P:methylation"/>
    <property type="evidence" value="ECO:0007669"/>
    <property type="project" value="UniProtKB-KW"/>
</dbReference>
<dbReference type="Pfam" id="PF01035">
    <property type="entry name" value="DNA_binding_1"/>
    <property type="match status" value="1"/>
</dbReference>
<comment type="similarity">
    <text evidence="2">Belongs to the MGMT family.</text>
</comment>
<keyword evidence="6" id="KW-0808">Transferase</keyword>
<dbReference type="InterPro" id="IPR036217">
    <property type="entry name" value="MethylDNA_cys_MeTrfase_DNAb"/>
</dbReference>
<dbReference type="PANTHER" id="PTHR10815:SF13">
    <property type="entry name" value="METHYLATED-DNA--PROTEIN-CYSTEINE METHYLTRANSFERASE"/>
    <property type="match status" value="1"/>
</dbReference>
<evidence type="ECO:0000259" key="13">
    <source>
        <dbReference type="Pfam" id="PF01035"/>
    </source>
</evidence>
<dbReference type="Proteomes" id="UP001153737">
    <property type="component" value="Chromosome 11"/>
</dbReference>
<protein>
    <recommendedName>
        <fullName evidence="4">Methylated-DNA--protein-cysteine methyltransferase</fullName>
        <ecNumber evidence="3">2.1.1.63</ecNumber>
    </recommendedName>
    <alternativeName>
        <fullName evidence="9">6-O-methylguanine-DNA methyltransferase</fullName>
    </alternativeName>
    <alternativeName>
        <fullName evidence="10">O-6-methylguanine-DNA-alkyltransferase</fullName>
    </alternativeName>
</protein>
<feature type="region of interest" description="Disordered" evidence="12">
    <location>
        <begin position="202"/>
        <end position="234"/>
    </location>
</feature>
<dbReference type="InterPro" id="IPR014048">
    <property type="entry name" value="MethylDNA_cys_MeTrfase_DNA-bd"/>
</dbReference>
<evidence type="ECO:0000313" key="14">
    <source>
        <dbReference type="EMBL" id="CAH1118489.1"/>
    </source>
</evidence>
<sequence>MSKSTYNITRFKSGEAENNDEIISDIQITYGFTETKFGECLVGLKGKENTICFLSFMGPNYPGIDGLKRIFPKAALTMNNNLIANKLKQLFEESVKGGHIELLLKGTDFEIRVWEHLVKLKRGSTTTYEEVAKDIGHPNAVRAVANAIGKNNISYFVPCHRVIAKRKGIIGGYKWGVQRKKQMLQDEEKAAKQTILDKFWKKKKTASDQPAIDKSKTVSDEQAIEKSKTEEIQH</sequence>
<feature type="domain" description="Methylated-DNA-[protein]-cysteine S-methyltransferase DNA binding" evidence="13">
    <location>
        <begin position="108"/>
        <end position="188"/>
    </location>
</feature>
<dbReference type="SUPFAM" id="SSF46767">
    <property type="entry name" value="Methylated DNA-protein cysteine methyltransferase, C-terminal domain"/>
    <property type="match status" value="1"/>
</dbReference>
<organism evidence="14 15">
    <name type="scientific">Phaedon cochleariae</name>
    <name type="common">Mustard beetle</name>
    <dbReference type="NCBI Taxonomy" id="80249"/>
    <lineage>
        <taxon>Eukaryota</taxon>
        <taxon>Metazoa</taxon>
        <taxon>Ecdysozoa</taxon>
        <taxon>Arthropoda</taxon>
        <taxon>Hexapoda</taxon>
        <taxon>Insecta</taxon>
        <taxon>Pterygota</taxon>
        <taxon>Neoptera</taxon>
        <taxon>Endopterygota</taxon>
        <taxon>Coleoptera</taxon>
        <taxon>Polyphaga</taxon>
        <taxon>Cucujiformia</taxon>
        <taxon>Chrysomeloidea</taxon>
        <taxon>Chrysomelidae</taxon>
        <taxon>Chrysomelinae</taxon>
        <taxon>Chrysomelini</taxon>
        <taxon>Phaedon</taxon>
    </lineage>
</organism>
<dbReference type="InterPro" id="IPR036388">
    <property type="entry name" value="WH-like_DNA-bd_sf"/>
</dbReference>
<dbReference type="AlphaFoldDB" id="A0A9P0DEN4"/>
<evidence type="ECO:0000256" key="4">
    <source>
        <dbReference type="ARBA" id="ARBA00015377"/>
    </source>
</evidence>
<name>A0A9P0DEN4_PHACE</name>
<keyword evidence="15" id="KW-1185">Reference proteome</keyword>
<dbReference type="GO" id="GO:0003908">
    <property type="term" value="F:methylated-DNA-[protein]-cysteine S-methyltransferase activity"/>
    <property type="evidence" value="ECO:0007669"/>
    <property type="project" value="UniProtKB-EC"/>
</dbReference>
<reference evidence="14" key="1">
    <citation type="submission" date="2022-01" db="EMBL/GenBank/DDBJ databases">
        <authorList>
            <person name="King R."/>
        </authorList>
    </citation>
    <scope>NUCLEOTIDE SEQUENCE</scope>
</reference>
<dbReference type="SUPFAM" id="SSF53155">
    <property type="entry name" value="Methylated DNA-protein cysteine methyltransferase domain"/>
    <property type="match status" value="1"/>
</dbReference>
<dbReference type="InterPro" id="IPR001497">
    <property type="entry name" value="MethylDNA_cys_MeTrfase_AS"/>
</dbReference>
<keyword evidence="5" id="KW-0489">Methyltransferase</keyword>
<dbReference type="GO" id="GO:0006281">
    <property type="term" value="P:DNA repair"/>
    <property type="evidence" value="ECO:0007669"/>
    <property type="project" value="UniProtKB-KW"/>
</dbReference>
<comment type="catalytic activity">
    <reaction evidence="1">
        <text>a 4-O-methyl-thymidine in DNA + L-cysteinyl-[protein] = a thymidine in DNA + S-methyl-L-cysteinyl-[protein]</text>
        <dbReference type="Rhea" id="RHEA:53428"/>
        <dbReference type="Rhea" id="RHEA-COMP:10131"/>
        <dbReference type="Rhea" id="RHEA-COMP:10132"/>
        <dbReference type="Rhea" id="RHEA-COMP:13555"/>
        <dbReference type="Rhea" id="RHEA-COMP:13556"/>
        <dbReference type="ChEBI" id="CHEBI:29950"/>
        <dbReference type="ChEBI" id="CHEBI:82612"/>
        <dbReference type="ChEBI" id="CHEBI:137386"/>
        <dbReference type="ChEBI" id="CHEBI:137387"/>
        <dbReference type="EC" id="2.1.1.63"/>
    </reaction>
</comment>
<dbReference type="CDD" id="cd06445">
    <property type="entry name" value="ATase"/>
    <property type="match status" value="1"/>
</dbReference>
<dbReference type="OrthoDB" id="1907495at2759"/>
<dbReference type="EC" id="2.1.1.63" evidence="3"/>
<comment type="catalytic activity">
    <reaction evidence="11">
        <text>a 6-O-methyl-2'-deoxyguanosine in DNA + L-cysteinyl-[protein] = S-methyl-L-cysteinyl-[protein] + a 2'-deoxyguanosine in DNA</text>
        <dbReference type="Rhea" id="RHEA:24000"/>
        <dbReference type="Rhea" id="RHEA-COMP:10131"/>
        <dbReference type="Rhea" id="RHEA-COMP:10132"/>
        <dbReference type="Rhea" id="RHEA-COMP:11367"/>
        <dbReference type="Rhea" id="RHEA-COMP:11368"/>
        <dbReference type="ChEBI" id="CHEBI:29950"/>
        <dbReference type="ChEBI" id="CHEBI:82612"/>
        <dbReference type="ChEBI" id="CHEBI:85445"/>
        <dbReference type="ChEBI" id="CHEBI:85448"/>
        <dbReference type="EC" id="2.1.1.63"/>
    </reaction>
</comment>
<dbReference type="PROSITE" id="PS00374">
    <property type="entry name" value="MGMT"/>
    <property type="match status" value="1"/>
</dbReference>
<evidence type="ECO:0000313" key="15">
    <source>
        <dbReference type="Proteomes" id="UP001153737"/>
    </source>
</evidence>
<evidence type="ECO:0000256" key="5">
    <source>
        <dbReference type="ARBA" id="ARBA00022603"/>
    </source>
</evidence>
<accession>A0A9P0DEN4</accession>
<feature type="compositionally biased region" description="Basic and acidic residues" evidence="12">
    <location>
        <begin position="211"/>
        <end position="234"/>
    </location>
</feature>